<feature type="signal peptide" evidence="2">
    <location>
        <begin position="1"/>
        <end position="40"/>
    </location>
</feature>
<evidence type="ECO:0000259" key="3">
    <source>
        <dbReference type="Pfam" id="PF04536"/>
    </source>
</evidence>
<proteinExistence type="predicted"/>
<evidence type="ECO:0000256" key="1">
    <source>
        <dbReference type="SAM" id="MobiDB-lite"/>
    </source>
</evidence>
<dbReference type="Pfam" id="PF04536">
    <property type="entry name" value="TPM_phosphatase"/>
    <property type="match status" value="1"/>
</dbReference>
<dbReference type="EMBL" id="CP109019">
    <property type="protein sequence ID" value="WUT85109.1"/>
    <property type="molecule type" value="Genomic_DNA"/>
</dbReference>
<sequence length="705" mass="73032">MTPRVSRTGPRIAVRAVRALAAVLLAMCWAALPGAGPAHAEDPVNLAGSGLITDRAHALGARAPEVAAALDRLHEDRLVQLFTVYVDDFSGRTAQDWADTTAQLNGLGRDDVLLAVATGPRQYAYSVDQAFRLSDQTLGQVARESVEPALRRGDWAGAAIGAAEGLDAALAEPARHDGSISASDYVLPVGILAVAGAVAGYAYARRKRRAATRTTPASTQGAGAQDGQRDTGAPRDSTPDDLAALEAEADRTLVATDEAIRTSDAELGFAVAQFGEEAARPFAKAVAYARSELATAFRLRQQLDDDPPPEGLALPEGPAPPDEPETPEEGGAGRRRMLREIVSRCAAAGRRLDAESEAFDALRGLERDAPRALETVETAFRTLTGRTAAADSTLTALRQRYAESATAPVADHVEEAKERLIAATAALNAARQALDADDPGEAAAQVRAAEGAVAHAATLVDAIDRRGRELAEAEELLPAALAGTEAALAEARELEPAAEPAVEPPVDLRERVARAETVFVGVGRARAAGPYDPLDALRRVGEAEAALDEALDRALAGVRKREGGAERSRALLDRAALTARSAVAAADDCVTTHRDAVGSAARTRLAEARRHLAQAEETAGPDVPGALAEVRRADTLARQARSLAEADVEADVEAYENGPENFGKSGTATGNPNGPGGVSEAGTGGVPGTGSETGPGSGSAQGEEP</sequence>
<protein>
    <submittedName>
        <fullName evidence="4">TPM domain-containing protein</fullName>
    </submittedName>
</protein>
<feature type="region of interest" description="Disordered" evidence="1">
    <location>
        <begin position="302"/>
        <end position="335"/>
    </location>
</feature>
<feature type="region of interest" description="Disordered" evidence="1">
    <location>
        <begin position="209"/>
        <end position="240"/>
    </location>
</feature>
<evidence type="ECO:0000313" key="4">
    <source>
        <dbReference type="EMBL" id="WUT85109.1"/>
    </source>
</evidence>
<feature type="domain" description="TPM" evidence="3">
    <location>
        <begin position="53"/>
        <end position="168"/>
    </location>
</feature>
<evidence type="ECO:0000256" key="2">
    <source>
        <dbReference type="SAM" id="SignalP"/>
    </source>
</evidence>
<feature type="compositionally biased region" description="Gly residues" evidence="1">
    <location>
        <begin position="673"/>
        <end position="699"/>
    </location>
</feature>
<feature type="region of interest" description="Disordered" evidence="1">
    <location>
        <begin position="656"/>
        <end position="705"/>
    </location>
</feature>
<organism evidence="4 5">
    <name type="scientific">Streptomyces melanogenes</name>
    <dbReference type="NCBI Taxonomy" id="67326"/>
    <lineage>
        <taxon>Bacteria</taxon>
        <taxon>Bacillati</taxon>
        <taxon>Actinomycetota</taxon>
        <taxon>Actinomycetes</taxon>
        <taxon>Kitasatosporales</taxon>
        <taxon>Streptomycetaceae</taxon>
        <taxon>Streptomyces</taxon>
    </lineage>
</organism>
<keyword evidence="5" id="KW-1185">Reference proteome</keyword>
<dbReference type="Proteomes" id="UP001432060">
    <property type="component" value="Chromosome"/>
</dbReference>
<reference evidence="4" key="1">
    <citation type="submission" date="2022-10" db="EMBL/GenBank/DDBJ databases">
        <title>The complete genomes of actinobacterial strains from the NBC collection.</title>
        <authorList>
            <person name="Joergensen T.S."/>
            <person name="Alvarez Arevalo M."/>
            <person name="Sterndorff E.B."/>
            <person name="Faurdal D."/>
            <person name="Vuksanovic O."/>
            <person name="Mourched A.-S."/>
            <person name="Charusanti P."/>
            <person name="Shaw S."/>
            <person name="Blin K."/>
            <person name="Weber T."/>
        </authorList>
    </citation>
    <scope>NUCLEOTIDE SEQUENCE</scope>
    <source>
        <strain evidence="4">NBC_00668</strain>
    </source>
</reference>
<feature type="chain" id="PRO_5045309229" evidence="2">
    <location>
        <begin position="41"/>
        <end position="705"/>
    </location>
</feature>
<accession>A0ABZ1XNV1</accession>
<gene>
    <name evidence="4" type="ORF">OG515_24435</name>
</gene>
<dbReference type="RefSeq" id="WP_329401533.1">
    <property type="nucleotide sequence ID" value="NZ_CP109019.1"/>
</dbReference>
<dbReference type="InterPro" id="IPR007621">
    <property type="entry name" value="TPM_dom"/>
</dbReference>
<name>A0ABZ1XNV1_9ACTN</name>
<keyword evidence="2" id="KW-0732">Signal</keyword>
<evidence type="ECO:0000313" key="5">
    <source>
        <dbReference type="Proteomes" id="UP001432060"/>
    </source>
</evidence>
<dbReference type="Gene3D" id="3.10.310.50">
    <property type="match status" value="1"/>
</dbReference>